<dbReference type="EMBL" id="JAFITO010000001">
    <property type="protein sequence ID" value="MBN4067947.1"/>
    <property type="molecule type" value="Genomic_DNA"/>
</dbReference>
<evidence type="ECO:0000313" key="2">
    <source>
        <dbReference type="EMBL" id="MBN4067947.1"/>
    </source>
</evidence>
<keyword evidence="3" id="KW-1185">Reference proteome</keyword>
<feature type="region of interest" description="Disordered" evidence="1">
    <location>
        <begin position="36"/>
        <end position="56"/>
    </location>
</feature>
<name>A0ABS3ATL6_9BACT</name>
<evidence type="ECO:0000313" key="3">
    <source>
        <dbReference type="Proteomes" id="UP000717534"/>
    </source>
</evidence>
<comment type="caution">
    <text evidence="2">The sequence shown here is derived from an EMBL/GenBank/DDBJ whole genome shotgun (WGS) entry which is preliminary data.</text>
</comment>
<reference evidence="2 3" key="1">
    <citation type="submission" date="2021-02" db="EMBL/GenBank/DDBJ databases">
        <title>Activity-based single-cell genomes from oceanic crustal fluid captures similar information to metagenomic and metatranscriptomic surveys with orders of magnitude less sampling.</title>
        <authorList>
            <person name="D'Angelo T.S."/>
            <person name="Orcutt B.N."/>
        </authorList>
    </citation>
    <scope>NUCLEOTIDE SEQUENCE [LARGE SCALE GENOMIC DNA]</scope>
    <source>
        <strain evidence="2">AH-315-G02</strain>
    </source>
</reference>
<accession>A0ABS3ATL6</accession>
<gene>
    <name evidence="2" type="ORF">JYU06_00270</name>
</gene>
<sequence length="76" mass="8245">MLIIPQYLDKKPIIQEYLTVDLVNISAPLPAPVVKTASQTQKSPVKPIVSKPDPKKTVSIAPVIPEKITPPRCSSS</sequence>
<protein>
    <submittedName>
        <fullName evidence="2">Uncharacterized protein</fullName>
    </submittedName>
</protein>
<dbReference type="Proteomes" id="UP000717534">
    <property type="component" value="Unassembled WGS sequence"/>
</dbReference>
<organism evidence="2 3">
    <name type="scientific">Desulfotalea psychrophila</name>
    <dbReference type="NCBI Taxonomy" id="84980"/>
    <lineage>
        <taxon>Bacteria</taxon>
        <taxon>Pseudomonadati</taxon>
        <taxon>Thermodesulfobacteriota</taxon>
        <taxon>Desulfobulbia</taxon>
        <taxon>Desulfobulbales</taxon>
        <taxon>Desulfocapsaceae</taxon>
        <taxon>Desulfotalea</taxon>
    </lineage>
</organism>
<evidence type="ECO:0000256" key="1">
    <source>
        <dbReference type="SAM" id="MobiDB-lite"/>
    </source>
</evidence>
<proteinExistence type="predicted"/>